<keyword evidence="4" id="KW-0507">mRNA processing</keyword>
<proteinExistence type="predicted"/>
<feature type="repeat" description="ANK" evidence="12">
    <location>
        <begin position="1562"/>
        <end position="1594"/>
    </location>
</feature>
<evidence type="ECO:0000256" key="6">
    <source>
        <dbReference type="ARBA" id="ARBA00022737"/>
    </source>
</evidence>
<feature type="repeat" description="ANK" evidence="12">
    <location>
        <begin position="1385"/>
        <end position="1417"/>
    </location>
</feature>
<keyword evidence="8 12" id="KW-0040">ANK repeat</keyword>
<dbReference type="GO" id="GO:0010468">
    <property type="term" value="P:regulation of gene expression"/>
    <property type="evidence" value="ECO:0007669"/>
    <property type="project" value="TreeGrafter"/>
</dbReference>
<evidence type="ECO:0000256" key="5">
    <source>
        <dbReference type="ARBA" id="ARBA00022694"/>
    </source>
</evidence>
<feature type="domain" description="NACHT" evidence="13">
    <location>
        <begin position="822"/>
        <end position="961"/>
    </location>
</feature>
<comment type="catalytic activity">
    <reaction evidence="11">
        <text>a 5,6-dihydrouridine in mRNA + NADP(+) = a uridine in mRNA + NADPH + H(+)</text>
        <dbReference type="Rhea" id="RHEA:69855"/>
        <dbReference type="Rhea" id="RHEA-COMP:14658"/>
        <dbReference type="Rhea" id="RHEA-COMP:17789"/>
        <dbReference type="ChEBI" id="CHEBI:15378"/>
        <dbReference type="ChEBI" id="CHEBI:57783"/>
        <dbReference type="ChEBI" id="CHEBI:58349"/>
        <dbReference type="ChEBI" id="CHEBI:65315"/>
        <dbReference type="ChEBI" id="CHEBI:74443"/>
    </reaction>
    <physiologicalReaction direction="right-to-left" evidence="11">
        <dbReference type="Rhea" id="RHEA:69857"/>
    </physiologicalReaction>
</comment>
<feature type="repeat" description="ANK" evidence="12">
    <location>
        <begin position="1318"/>
        <end position="1350"/>
    </location>
</feature>
<protein>
    <recommendedName>
        <fullName evidence="13">NACHT domain-containing protein</fullName>
    </recommendedName>
</protein>
<accession>A0A7C8MX27</accession>
<dbReference type="CDD" id="cd02801">
    <property type="entry name" value="DUS_like_FMN"/>
    <property type="match status" value="1"/>
</dbReference>
<feature type="repeat" description="ANK" evidence="12">
    <location>
        <begin position="1764"/>
        <end position="1796"/>
    </location>
</feature>
<keyword evidence="5" id="KW-0819">tRNA processing</keyword>
<evidence type="ECO:0000256" key="12">
    <source>
        <dbReference type="PROSITE-ProRule" id="PRU00023"/>
    </source>
</evidence>
<evidence type="ECO:0000256" key="11">
    <source>
        <dbReference type="ARBA" id="ARBA00049447"/>
    </source>
</evidence>
<dbReference type="GO" id="GO:0017150">
    <property type="term" value="F:tRNA dihydrouridine synthase activity"/>
    <property type="evidence" value="ECO:0007669"/>
    <property type="project" value="InterPro"/>
</dbReference>
<dbReference type="InterPro" id="IPR002110">
    <property type="entry name" value="Ankyrin_rpt"/>
</dbReference>
<sequence length="1850" mass="205449">MNDIGIKILDDGHDLYLLKVFDVAKSQGRYLYACAPMLAFRQTVHHYGTDLCWTPMVLAKEFNRSHFARDSDLSISTARPELPTIAQFGSNSPLELSRASSLAAPFVNGVDLNCGCPQSWACAETLGAALMEKRELVRDMVIATRQRLRDDGWGVGKEADIDNPEGKGRSVSVKIRVHKDLRKTVDFITTVIGDEHDRNIDWLTIHPRTRYTQSSVPINLEALELLTNMFGDKLPILVSGDVFTLSTLPYTSHLLQPQPTFFTSTTNEPESNEASAPSSMRPHLPKLAGLMSARALLANPALFAGYETCPWEAVDTFMNNVARAPLPLKLGIHHLTEMCGAGFGPDRSALLGKKERIRLTELDNWIDVIDFIDSVKEARGIGHLFSMSSKVPPVYYLANPPSALEYRIAIICALKVEADAVRAVFDSFGTDHPNGDGIINAHGDTNHYTVGKIGNHNVVLAHMPKYGKSTSAGVATNIRHTFPDITLALVVGICGGVPYASGEEVLLGDVIISNCIVEYDLVRQLPNGPRSVNTLGDDQNNDVQGFFQLLEVPALEHYTATYLEEAPNARKVSQPAAPKPKHPGFDKDMLFKPTHRHKHHIRGKCNVCDECMNETNDVCSESEKLDCIELGCRELISRERLDNPRGTKPCVHIGKVASGDTVMKSGEHRDRWVNVLDTIAFEMEGAGVCRKIACVIIKGVCDYADSHKNKAWQGYAAATAAACTKGFLKEWRPRVSMIAHVSTLMNSDPRTILQEAETLRMMRELFVMDPPATRNGIERNNDRLLPGTGSWIFNDEDGNLDPQDPETAYTVFSKWWTNDDSRVLWIRGDPGKGKTMLAMSLIDELERRLEAQQYSSGQTCIAYFFCVYSDEEKRDAAYIVRSLLWQMLSKHPRFTIPIRQIYDTQAKEYLLSTSSAALSSLLHALDQILDEPEFRVYFVIDALDECSVEPRDTLLKYLEALDMNDIEIWDGALTISLEKHPRQIDNAVAQYVSGKVEKLAATKKYPNDMRETVEEYLSGTGNGTFLWVSLVCKELGKVNTINTLKLLYELPRDLVPLYQRILGQVLDNEDPELVSYAINILQTLIVATRPLAFKELVVAAGLPLGFRDKEYYIRDCVLLCGSFLNLEHAGGPRVICPPVRQRLPCSEALPQAKSLPICKDATSYPEPDILGIDHQFPIKEARIQTTLTERCVDYLATEVFNHNPRWPQTGRGDFESTNTSFWGPPFANYALVFWVIHGRKASPELKEVMKRIAVVDGFLIRWLKALRTLRSYEDVPFNRHLPNPEESRLLCIGSYIGIPQLVEVMLENGANVNEKDISSFSALYYAAEGGHEAITRLLLQRGADINARSDNGMTALLAAVRSGHGSVVKVLLEANADHSIVQGAFGQTPLHEAVDKLFHKIADLLIDYGATISATDYAGCTPLHIAAAGGVQGMRGLLRLRKVGGGCSAGAGTVMTARSVKEAKNQAKNQAKNRSYIDMVKLLIKRGANSSAPDKKGHTPLHWAVDGGYESIALELIKSGADIDAMDKDGWAPLQWTAEKGLVNMTRLLLQERADPNKLDKFGRTVLHWVAKEGHTEIARLLLEHGADPNIMDSYSGATALHMAVYQNDMDIVLLLLKQGADPNVQPDVVISHCEDIKAEYAKARYPYSFRMGRWEILLEKASRETRGEHTAGIILNFANDELARVLLEHGANPNLQNRDCNLSTLSRVVSTGRQSLARLLLDKKASPNATDILGKTALHYASNFALAEMLINEGADIDSVDMNGVTALHFAVVRMNQDMVRGLLERGANPTLTDVDGMNALQRSEWIEAEYLKEEPEGMPESMVERVSQIRSDLRLHMRAREARETQTC</sequence>
<dbReference type="SUPFAM" id="SSF51395">
    <property type="entry name" value="FMN-linked oxidoreductases"/>
    <property type="match status" value="1"/>
</dbReference>
<keyword evidence="7" id="KW-0560">Oxidoreductase</keyword>
<dbReference type="PANTHER" id="PTHR24124:SF14">
    <property type="entry name" value="CHROMOSOME UNDETERMINED SCAFFOLD_25, WHOLE GENOME SHOTGUN SEQUENCE"/>
    <property type="match status" value="1"/>
</dbReference>
<dbReference type="InterPro" id="IPR018517">
    <property type="entry name" value="tRNA_hU_synthase_CS"/>
</dbReference>
<evidence type="ECO:0000256" key="1">
    <source>
        <dbReference type="ARBA" id="ARBA00001917"/>
    </source>
</evidence>
<dbReference type="InterPro" id="IPR035587">
    <property type="entry name" value="DUS-like_FMN-bd"/>
</dbReference>
<evidence type="ECO:0000256" key="4">
    <source>
        <dbReference type="ARBA" id="ARBA00022664"/>
    </source>
</evidence>
<evidence type="ECO:0000259" key="13">
    <source>
        <dbReference type="PROSITE" id="PS50837"/>
    </source>
</evidence>
<comment type="cofactor">
    <cofactor evidence="1">
        <name>FMN</name>
        <dbReference type="ChEBI" id="CHEBI:58210"/>
    </cofactor>
</comment>
<dbReference type="GO" id="GO:0006397">
    <property type="term" value="P:mRNA processing"/>
    <property type="evidence" value="ECO:0007669"/>
    <property type="project" value="UniProtKB-KW"/>
</dbReference>
<dbReference type="EMBL" id="WUBL01000026">
    <property type="protein sequence ID" value="KAF2970235.1"/>
    <property type="molecule type" value="Genomic_DNA"/>
</dbReference>
<name>A0A7C8MX27_9PEZI</name>
<dbReference type="InterPro" id="IPR027417">
    <property type="entry name" value="P-loop_NTPase"/>
</dbReference>
<dbReference type="PROSITE" id="PS50837">
    <property type="entry name" value="NACHT"/>
    <property type="match status" value="1"/>
</dbReference>
<dbReference type="SUPFAM" id="SSF48403">
    <property type="entry name" value="Ankyrin repeat"/>
    <property type="match status" value="2"/>
</dbReference>
<evidence type="ECO:0000256" key="2">
    <source>
        <dbReference type="ARBA" id="ARBA00022630"/>
    </source>
</evidence>
<keyword evidence="2" id="KW-0285">Flavoprotein</keyword>
<evidence type="ECO:0000313" key="15">
    <source>
        <dbReference type="Proteomes" id="UP000481858"/>
    </source>
</evidence>
<comment type="catalytic activity">
    <reaction evidence="10">
        <text>a 5,6-dihydrouridine in mRNA + NAD(+) = a uridine in mRNA + NADH + H(+)</text>
        <dbReference type="Rhea" id="RHEA:69851"/>
        <dbReference type="Rhea" id="RHEA-COMP:14658"/>
        <dbReference type="Rhea" id="RHEA-COMP:17789"/>
        <dbReference type="ChEBI" id="CHEBI:15378"/>
        <dbReference type="ChEBI" id="CHEBI:57540"/>
        <dbReference type="ChEBI" id="CHEBI:57945"/>
        <dbReference type="ChEBI" id="CHEBI:65315"/>
        <dbReference type="ChEBI" id="CHEBI:74443"/>
    </reaction>
    <physiologicalReaction direction="right-to-left" evidence="10">
        <dbReference type="Rhea" id="RHEA:69853"/>
    </physiologicalReaction>
</comment>
<dbReference type="Proteomes" id="UP000481858">
    <property type="component" value="Unassembled WGS sequence"/>
</dbReference>
<organism evidence="14 15">
    <name type="scientific">Xylaria multiplex</name>
    <dbReference type="NCBI Taxonomy" id="323545"/>
    <lineage>
        <taxon>Eukaryota</taxon>
        <taxon>Fungi</taxon>
        <taxon>Dikarya</taxon>
        <taxon>Ascomycota</taxon>
        <taxon>Pezizomycotina</taxon>
        <taxon>Sordariomycetes</taxon>
        <taxon>Xylariomycetidae</taxon>
        <taxon>Xylariales</taxon>
        <taxon>Xylariaceae</taxon>
        <taxon>Xylaria</taxon>
    </lineage>
</organism>
<evidence type="ECO:0000256" key="9">
    <source>
        <dbReference type="ARBA" id="ARBA00045934"/>
    </source>
</evidence>
<dbReference type="GO" id="GO:0009116">
    <property type="term" value="P:nucleoside metabolic process"/>
    <property type="evidence" value="ECO:0007669"/>
    <property type="project" value="InterPro"/>
</dbReference>
<dbReference type="OrthoDB" id="9977870at2759"/>
<evidence type="ECO:0000256" key="8">
    <source>
        <dbReference type="ARBA" id="ARBA00023043"/>
    </source>
</evidence>
<feature type="repeat" description="ANK" evidence="12">
    <location>
        <begin position="1496"/>
        <end position="1528"/>
    </location>
</feature>
<dbReference type="Gene3D" id="3.20.20.70">
    <property type="entry name" value="Aldolase class I"/>
    <property type="match status" value="1"/>
</dbReference>
<dbReference type="SUPFAM" id="SSF52540">
    <property type="entry name" value="P-loop containing nucleoside triphosphate hydrolases"/>
    <property type="match status" value="1"/>
</dbReference>
<dbReference type="PANTHER" id="PTHR24124">
    <property type="entry name" value="ANKYRIN REPEAT FAMILY A"/>
    <property type="match status" value="1"/>
</dbReference>
<dbReference type="Pfam" id="PF24883">
    <property type="entry name" value="NPHP3_N"/>
    <property type="match status" value="1"/>
</dbReference>
<dbReference type="InterPro" id="IPR035994">
    <property type="entry name" value="Nucleoside_phosphorylase_sf"/>
</dbReference>
<gene>
    <name evidence="14" type="ORF">GQX73_g3390</name>
</gene>
<dbReference type="InterPro" id="IPR036770">
    <property type="entry name" value="Ankyrin_rpt-contain_sf"/>
</dbReference>
<feature type="repeat" description="ANK" evidence="12">
    <location>
        <begin position="1596"/>
        <end position="1628"/>
    </location>
</feature>
<dbReference type="SUPFAM" id="SSF53167">
    <property type="entry name" value="Purine and uridine phosphorylases"/>
    <property type="match status" value="1"/>
</dbReference>
<dbReference type="Pfam" id="PF00023">
    <property type="entry name" value="Ank"/>
    <property type="match status" value="3"/>
</dbReference>
<dbReference type="PRINTS" id="PR01415">
    <property type="entry name" value="ANKYRIN"/>
</dbReference>
<dbReference type="SMART" id="SM00248">
    <property type="entry name" value="ANK"/>
    <property type="match status" value="12"/>
</dbReference>
<evidence type="ECO:0000256" key="3">
    <source>
        <dbReference type="ARBA" id="ARBA00022643"/>
    </source>
</evidence>
<dbReference type="Pfam" id="PF01207">
    <property type="entry name" value="Dus"/>
    <property type="match status" value="1"/>
</dbReference>
<reference evidence="14 15" key="1">
    <citation type="submission" date="2019-12" db="EMBL/GenBank/DDBJ databases">
        <title>Draft genome sequence of the ascomycete Xylaria multiplex DSM 110363.</title>
        <authorList>
            <person name="Buettner E."/>
            <person name="Kellner H."/>
        </authorList>
    </citation>
    <scope>NUCLEOTIDE SEQUENCE [LARGE SCALE GENOMIC DNA]</scope>
    <source>
        <strain evidence="14 15">DSM 110363</strain>
    </source>
</reference>
<keyword evidence="6" id="KW-0677">Repeat</keyword>
<dbReference type="GO" id="GO:0050660">
    <property type="term" value="F:flavin adenine dinucleotide binding"/>
    <property type="evidence" value="ECO:0007669"/>
    <property type="project" value="InterPro"/>
</dbReference>
<keyword evidence="15" id="KW-1185">Reference proteome</keyword>
<dbReference type="InterPro" id="IPR013785">
    <property type="entry name" value="Aldolase_TIM"/>
</dbReference>
<feature type="repeat" description="ANK" evidence="12">
    <location>
        <begin position="1529"/>
        <end position="1561"/>
    </location>
</feature>
<dbReference type="PROSITE" id="PS01136">
    <property type="entry name" value="UPF0034"/>
    <property type="match status" value="1"/>
</dbReference>
<feature type="repeat" description="ANK" evidence="12">
    <location>
        <begin position="1351"/>
        <end position="1383"/>
    </location>
</feature>
<evidence type="ECO:0000313" key="14">
    <source>
        <dbReference type="EMBL" id="KAF2970235.1"/>
    </source>
</evidence>
<dbReference type="InterPro" id="IPR007111">
    <property type="entry name" value="NACHT_NTPase"/>
</dbReference>
<keyword evidence="3" id="KW-0288">FMN</keyword>
<dbReference type="PROSITE" id="PS50088">
    <property type="entry name" value="ANK_REPEAT"/>
    <property type="match status" value="8"/>
</dbReference>
<dbReference type="Pfam" id="PF12796">
    <property type="entry name" value="Ank_2"/>
    <property type="match status" value="3"/>
</dbReference>
<dbReference type="InParanoid" id="A0A7C8MX27"/>
<comment type="caution">
    <text evidence="14">The sequence shown here is derived from an EMBL/GenBank/DDBJ whole genome shotgun (WGS) entry which is preliminary data.</text>
</comment>
<comment type="function">
    <text evidence="9">Catalyzes the synthesis of dihydrouridine, a modified base found in the D-loop of most tRNAs. Specifically modifies U47 in cytoplasmic tRNAs. Catalyzes the synthesis of dihydrouridine in some mRNAs, thereby affecting their translation.</text>
</comment>
<evidence type="ECO:0000256" key="10">
    <source>
        <dbReference type="ARBA" id="ARBA00048342"/>
    </source>
</evidence>
<dbReference type="InterPro" id="IPR056884">
    <property type="entry name" value="NPHP3-like_N"/>
</dbReference>
<dbReference type="GO" id="GO:0005634">
    <property type="term" value="C:nucleus"/>
    <property type="evidence" value="ECO:0007669"/>
    <property type="project" value="TreeGrafter"/>
</dbReference>
<evidence type="ECO:0000256" key="7">
    <source>
        <dbReference type="ARBA" id="ARBA00023002"/>
    </source>
</evidence>
<dbReference type="Gene3D" id="3.40.50.300">
    <property type="entry name" value="P-loop containing nucleotide triphosphate hydrolases"/>
    <property type="match status" value="1"/>
</dbReference>
<dbReference type="PROSITE" id="PS50297">
    <property type="entry name" value="ANK_REP_REGION"/>
    <property type="match status" value="7"/>
</dbReference>
<dbReference type="Gene3D" id="3.40.50.1580">
    <property type="entry name" value="Nucleoside phosphorylase domain"/>
    <property type="match status" value="1"/>
</dbReference>
<dbReference type="Gene3D" id="1.25.40.20">
    <property type="entry name" value="Ankyrin repeat-containing domain"/>
    <property type="match status" value="5"/>
</dbReference>